<proteinExistence type="predicted"/>
<evidence type="ECO:0000313" key="2">
    <source>
        <dbReference type="EMBL" id="KAA0888729.1"/>
    </source>
</evidence>
<gene>
    <name evidence="2" type="ORF">ET418_15220</name>
</gene>
<keyword evidence="1" id="KW-1133">Transmembrane helix</keyword>
<dbReference type="Proteomes" id="UP000324298">
    <property type="component" value="Unassembled WGS sequence"/>
</dbReference>
<accession>A0A5A9X956</accession>
<keyword evidence="1" id="KW-0472">Membrane</keyword>
<sequence length="113" mass="12759">MVKEVMKVTGGVLLGIVCVLVLTWLFMGNDFFMYKFFAPKTEAVRRQTLEQSKSYNQGMVQEIQNMQFDYINASPEHKAALASIILHRVADYGEEKLPADLRQFINGLKAGGL</sequence>
<dbReference type="RefSeq" id="WP_149309018.1">
    <property type="nucleotide sequence ID" value="NZ_SRSD01000010.1"/>
</dbReference>
<protein>
    <submittedName>
        <fullName evidence="2">Uncharacterized protein</fullName>
    </submittedName>
</protein>
<evidence type="ECO:0000256" key="1">
    <source>
        <dbReference type="SAM" id="Phobius"/>
    </source>
</evidence>
<dbReference type="AlphaFoldDB" id="A0A5A9X956"/>
<comment type="caution">
    <text evidence="2">The sequence shown here is derived from an EMBL/GenBank/DDBJ whole genome shotgun (WGS) entry which is preliminary data.</text>
</comment>
<name>A0A5A9X956_9BACT</name>
<keyword evidence="3" id="KW-1185">Reference proteome</keyword>
<evidence type="ECO:0000313" key="3">
    <source>
        <dbReference type="Proteomes" id="UP000324298"/>
    </source>
</evidence>
<dbReference type="EMBL" id="SRSD01000010">
    <property type="protein sequence ID" value="KAA0888729.1"/>
    <property type="molecule type" value="Genomic_DNA"/>
</dbReference>
<feature type="transmembrane region" description="Helical" evidence="1">
    <location>
        <begin position="6"/>
        <end position="27"/>
    </location>
</feature>
<organism evidence="2 3">
    <name type="scientific">Oryzomonas rubra</name>
    <dbReference type="NCBI Taxonomy" id="2509454"/>
    <lineage>
        <taxon>Bacteria</taxon>
        <taxon>Pseudomonadati</taxon>
        <taxon>Thermodesulfobacteriota</taxon>
        <taxon>Desulfuromonadia</taxon>
        <taxon>Geobacterales</taxon>
        <taxon>Geobacteraceae</taxon>
        <taxon>Oryzomonas</taxon>
    </lineage>
</organism>
<keyword evidence="1" id="KW-0812">Transmembrane</keyword>
<reference evidence="2 3" key="1">
    <citation type="submission" date="2019-04" db="EMBL/GenBank/DDBJ databases">
        <title>Geobacter ruber sp. nov., ferric-reducing bacteria isolated from paddy soil.</title>
        <authorList>
            <person name="Xu Z."/>
            <person name="Masuda Y."/>
            <person name="Itoh H."/>
            <person name="Senoo K."/>
        </authorList>
    </citation>
    <scope>NUCLEOTIDE SEQUENCE [LARGE SCALE GENOMIC DNA]</scope>
    <source>
        <strain evidence="2 3">Red88</strain>
    </source>
</reference>